<evidence type="ECO:0000259" key="3">
    <source>
        <dbReference type="PROSITE" id="PS51029"/>
    </source>
</evidence>
<dbReference type="PANTHER" id="PTHR12243:SF67">
    <property type="entry name" value="COREPRESSOR OF PANGOLIN, ISOFORM A-RELATED"/>
    <property type="match status" value="1"/>
</dbReference>
<dbReference type="SMART" id="SM00595">
    <property type="entry name" value="MADF"/>
    <property type="match status" value="1"/>
</dbReference>
<dbReference type="GO" id="GO:0005634">
    <property type="term" value="C:nucleus"/>
    <property type="evidence" value="ECO:0007669"/>
    <property type="project" value="UniProtKB-SubCell"/>
</dbReference>
<evidence type="ECO:0000313" key="5">
    <source>
        <dbReference type="EMBL" id="CAI6363851.1"/>
    </source>
</evidence>
<evidence type="ECO:0000256" key="2">
    <source>
        <dbReference type="SAM" id="MobiDB-lite"/>
    </source>
</evidence>
<gene>
    <name evidence="5" type="ORF">MEUPH1_LOCUS18742</name>
</gene>
<dbReference type="AlphaFoldDB" id="A0AAV0X801"/>
<dbReference type="Proteomes" id="UP001160148">
    <property type="component" value="Unassembled WGS sequence"/>
</dbReference>
<dbReference type="InterPro" id="IPR006578">
    <property type="entry name" value="MADF-dom"/>
</dbReference>
<dbReference type="GO" id="GO:0006357">
    <property type="term" value="P:regulation of transcription by RNA polymerase II"/>
    <property type="evidence" value="ECO:0007669"/>
    <property type="project" value="TreeGrafter"/>
</dbReference>
<sequence length="309" mass="35610">MGFDNEEFILEISAEDSIWNIKSKVYHDKVAKHVSWTKVAKTCVDGFENLNDREKDAKIIDLQKRWKNLRDNYRKKCVTKSGQAANKIKPYIYGNIMEFLRPTMENRRTEGNIEESSDNDIDINDSVLEENIDVQNDGDDENDIPDDPVKKRPTTTKTKLTKKPTFEENLLNILENRRPQPQDAETSFLMSLLPQIRSLTEEQKGRVYIEFLTTLQRVKYSTPQIQQIPSQVNSSSIPFTSLTYPYYNSNQTLPDFSTLSSAINPQQPQQIETVTPTLHTYYSQYNPQPSASSTHSGNIQPTNFDNTKK</sequence>
<feature type="domain" description="BESS" evidence="4">
    <location>
        <begin position="182"/>
        <end position="221"/>
    </location>
</feature>
<dbReference type="GO" id="GO:0003677">
    <property type="term" value="F:DNA binding"/>
    <property type="evidence" value="ECO:0007669"/>
    <property type="project" value="InterPro"/>
</dbReference>
<evidence type="ECO:0008006" key="7">
    <source>
        <dbReference type="Google" id="ProtNLM"/>
    </source>
</evidence>
<proteinExistence type="predicted"/>
<evidence type="ECO:0000313" key="6">
    <source>
        <dbReference type="Proteomes" id="UP001160148"/>
    </source>
</evidence>
<comment type="subcellular location">
    <subcellularLocation>
        <location evidence="1">Nucleus</location>
    </subcellularLocation>
</comment>
<protein>
    <recommendedName>
        <fullName evidence="7">MADF domain-containing protein</fullName>
    </recommendedName>
</protein>
<dbReference type="Pfam" id="PF10545">
    <property type="entry name" value="MADF_DNA_bdg"/>
    <property type="match status" value="1"/>
</dbReference>
<keyword evidence="1" id="KW-0539">Nucleus</keyword>
<keyword evidence="6" id="KW-1185">Reference proteome</keyword>
<feature type="compositionally biased region" description="Acidic residues" evidence="2">
    <location>
        <begin position="134"/>
        <end position="146"/>
    </location>
</feature>
<evidence type="ECO:0000259" key="4">
    <source>
        <dbReference type="PROSITE" id="PS51031"/>
    </source>
</evidence>
<dbReference type="InterPro" id="IPR004210">
    <property type="entry name" value="BESS_motif"/>
</dbReference>
<feature type="domain" description="MADF" evidence="3">
    <location>
        <begin position="7"/>
        <end position="105"/>
    </location>
</feature>
<dbReference type="Pfam" id="PF02944">
    <property type="entry name" value="BESS"/>
    <property type="match status" value="1"/>
</dbReference>
<dbReference type="GO" id="GO:0005667">
    <property type="term" value="C:transcription regulator complex"/>
    <property type="evidence" value="ECO:0007669"/>
    <property type="project" value="TreeGrafter"/>
</dbReference>
<feature type="region of interest" description="Disordered" evidence="2">
    <location>
        <begin position="283"/>
        <end position="309"/>
    </location>
</feature>
<dbReference type="InterPro" id="IPR039353">
    <property type="entry name" value="TF_Adf1"/>
</dbReference>
<evidence type="ECO:0000256" key="1">
    <source>
        <dbReference type="PROSITE-ProRule" id="PRU00371"/>
    </source>
</evidence>
<comment type="caution">
    <text evidence="5">The sequence shown here is derived from an EMBL/GenBank/DDBJ whole genome shotgun (WGS) entry which is preliminary data.</text>
</comment>
<dbReference type="PROSITE" id="PS51031">
    <property type="entry name" value="BESS"/>
    <property type="match status" value="1"/>
</dbReference>
<dbReference type="EMBL" id="CARXXK010000003">
    <property type="protein sequence ID" value="CAI6363851.1"/>
    <property type="molecule type" value="Genomic_DNA"/>
</dbReference>
<accession>A0AAV0X801</accession>
<name>A0AAV0X801_9HEMI</name>
<dbReference type="PANTHER" id="PTHR12243">
    <property type="entry name" value="MADF DOMAIN TRANSCRIPTION FACTOR"/>
    <property type="match status" value="1"/>
</dbReference>
<reference evidence="5 6" key="1">
    <citation type="submission" date="2023-01" db="EMBL/GenBank/DDBJ databases">
        <authorList>
            <person name="Whitehead M."/>
        </authorList>
    </citation>
    <scope>NUCLEOTIDE SEQUENCE [LARGE SCALE GENOMIC DNA]</scope>
</reference>
<feature type="region of interest" description="Disordered" evidence="2">
    <location>
        <begin position="134"/>
        <end position="158"/>
    </location>
</feature>
<organism evidence="5 6">
    <name type="scientific">Macrosiphum euphorbiae</name>
    <name type="common">potato aphid</name>
    <dbReference type="NCBI Taxonomy" id="13131"/>
    <lineage>
        <taxon>Eukaryota</taxon>
        <taxon>Metazoa</taxon>
        <taxon>Ecdysozoa</taxon>
        <taxon>Arthropoda</taxon>
        <taxon>Hexapoda</taxon>
        <taxon>Insecta</taxon>
        <taxon>Pterygota</taxon>
        <taxon>Neoptera</taxon>
        <taxon>Paraneoptera</taxon>
        <taxon>Hemiptera</taxon>
        <taxon>Sternorrhyncha</taxon>
        <taxon>Aphidomorpha</taxon>
        <taxon>Aphidoidea</taxon>
        <taxon>Aphididae</taxon>
        <taxon>Macrosiphini</taxon>
        <taxon>Macrosiphum</taxon>
    </lineage>
</organism>
<dbReference type="PROSITE" id="PS51029">
    <property type="entry name" value="MADF"/>
    <property type="match status" value="1"/>
</dbReference>